<dbReference type="SMART" id="SM00635">
    <property type="entry name" value="BID_2"/>
    <property type="match status" value="4"/>
</dbReference>
<keyword evidence="1" id="KW-0732">Signal</keyword>
<organism evidence="3 4">
    <name type="scientific">Photobacterium jeanii</name>
    <dbReference type="NCBI Taxonomy" id="858640"/>
    <lineage>
        <taxon>Bacteria</taxon>
        <taxon>Pseudomonadati</taxon>
        <taxon>Pseudomonadota</taxon>
        <taxon>Gammaproteobacteria</taxon>
        <taxon>Vibrionales</taxon>
        <taxon>Vibrionaceae</taxon>
        <taxon>Photobacterium</taxon>
    </lineage>
</organism>
<gene>
    <name evidence="3" type="ORF">A3K86_19945</name>
</gene>
<feature type="domain" description="BIG2" evidence="2">
    <location>
        <begin position="42"/>
        <end position="123"/>
    </location>
</feature>
<dbReference type="RefSeq" id="WP_068335623.1">
    <property type="nucleotide sequence ID" value="NZ_LVHF01000033.1"/>
</dbReference>
<feature type="domain" description="BIG2" evidence="2">
    <location>
        <begin position="216"/>
        <end position="297"/>
    </location>
</feature>
<dbReference type="InterPro" id="IPR003343">
    <property type="entry name" value="Big_2"/>
</dbReference>
<dbReference type="SUPFAM" id="SSF49373">
    <property type="entry name" value="Invasin/intimin cell-adhesion fragments"/>
    <property type="match status" value="3"/>
</dbReference>
<comment type="caution">
    <text evidence="3">The sequence shown here is derived from an EMBL/GenBank/DDBJ whole genome shotgun (WGS) entry which is preliminary data.</text>
</comment>
<reference evidence="3 4" key="1">
    <citation type="submission" date="2016-03" db="EMBL/GenBank/DDBJ databases">
        <title>Photobacterium proteolyticum sp. nov. a protease producing bacterium isolated from ocean sediments of Laizhou Bay.</title>
        <authorList>
            <person name="Li Y."/>
        </authorList>
    </citation>
    <scope>NUCLEOTIDE SEQUENCE [LARGE SCALE GENOMIC DNA]</scope>
    <source>
        <strain evidence="3 4">R-40508</strain>
    </source>
</reference>
<evidence type="ECO:0000259" key="2">
    <source>
        <dbReference type="SMART" id="SM00635"/>
    </source>
</evidence>
<dbReference type="Pfam" id="PF02368">
    <property type="entry name" value="Big_2"/>
    <property type="match status" value="4"/>
</dbReference>
<dbReference type="Gene3D" id="2.60.40.1080">
    <property type="match status" value="4"/>
</dbReference>
<feature type="chain" id="PRO_5008090000" description="BIG2 domain-containing protein" evidence="1">
    <location>
        <begin position="24"/>
        <end position="805"/>
    </location>
</feature>
<evidence type="ECO:0000256" key="1">
    <source>
        <dbReference type="SAM" id="SignalP"/>
    </source>
</evidence>
<feature type="domain" description="BIG2" evidence="2">
    <location>
        <begin position="129"/>
        <end position="210"/>
    </location>
</feature>
<proteinExistence type="predicted"/>
<dbReference type="STRING" id="858640.A3K86_19945"/>
<feature type="signal peptide" evidence="1">
    <location>
        <begin position="1"/>
        <end position="23"/>
    </location>
</feature>
<evidence type="ECO:0000313" key="3">
    <source>
        <dbReference type="EMBL" id="OAN11233.1"/>
    </source>
</evidence>
<dbReference type="Proteomes" id="UP000078503">
    <property type="component" value="Unassembled WGS sequence"/>
</dbReference>
<keyword evidence="4" id="KW-1185">Reference proteome</keyword>
<feature type="domain" description="BIG2" evidence="2">
    <location>
        <begin position="303"/>
        <end position="384"/>
    </location>
</feature>
<evidence type="ECO:0000313" key="4">
    <source>
        <dbReference type="Proteomes" id="UP000078503"/>
    </source>
</evidence>
<dbReference type="AlphaFoldDB" id="A0A178K3E1"/>
<dbReference type="OrthoDB" id="6192638at2"/>
<sequence length="805" mass="87436">MSIVNLFKRITFTALFFISAILSGCNSGTSEEANTTPQTGVVVTEIHITTNSTTLAKNQPSQLKATATYSNGSTADVTNSVTWQSSDNNIASFIGAGVLEGVKSGFVDVTAQFNNITSNTVNIEVTSVTLQRLQITPTSIVLAKGLTQPIKVMATYSDSTSSDITAFVSWVFTNTKIATTNSAGVVTGVNTGNTKASASYNGVKSNTIDIDVTPAVISAITISPSPLQITIGTKQPLVATATFSDGKTTNITTSANWNSTNYRVVTVNNQGVITGKAIGNSVITASLNGITSSNLNVQVINAAPQSIQIAPTQLLLHKGQTQALTANGIYSDGSTANITTKVSWSTSNTNIATVNTKGIVTGVNTGKTQIIASLDGITSTVTVITKAYAKPTFIETNEEKIQREKIKTIYDELMAYYDGSANNVVEGASNQYVIAPNLSKDSSGDFVHTEGVYKPEFKAFMLKWYAFFKAVAQRPNPEYKASFDKNAERAAYLFSASGSFDHYMTRQPFRGYVEKAGIDLNSSLFKDGQKAAMESSIFGHSAYSWFHDTVQMQFTEGKKPDQPYTNPDKHGNKRKLALTNYGGVSQVGHRLLNLAKDFKYVGIGYNAFKSYADRVFTGNSFYPVGRKAEGFRDFSAFPHGYFPLQAELRVLRKRQKDGLFLKKYPQGFESISYQTYHVTTWSISHIASHTFTEGKNIKITIRDTDKNGRILSEMKMPLRKGGGKVGTDGSLIKAFYAPGHYRADGWAFFFKPKYGVISGALKTVLADPTQKIVFHITISGDAVTAKTGNPDTPLQYRIIYYDLDN</sequence>
<accession>A0A178K3E1</accession>
<dbReference type="InterPro" id="IPR008964">
    <property type="entry name" value="Invasin/intimin_cell_adhesion"/>
</dbReference>
<dbReference type="EMBL" id="LVHF01000033">
    <property type="protein sequence ID" value="OAN11233.1"/>
    <property type="molecule type" value="Genomic_DNA"/>
</dbReference>
<name>A0A178K3E1_9GAMM</name>
<protein>
    <recommendedName>
        <fullName evidence="2">BIG2 domain-containing protein</fullName>
    </recommendedName>
</protein>